<gene>
    <name evidence="2" type="ORF">CAEBREN_03384</name>
</gene>
<dbReference type="InParanoid" id="G0M948"/>
<proteinExistence type="predicted"/>
<dbReference type="eggNOG" id="KOG1216">
    <property type="taxonomic scope" value="Eukaryota"/>
</dbReference>
<feature type="region of interest" description="Disordered" evidence="1">
    <location>
        <begin position="136"/>
        <end position="178"/>
    </location>
</feature>
<evidence type="ECO:0000313" key="3">
    <source>
        <dbReference type="Proteomes" id="UP000008068"/>
    </source>
</evidence>
<dbReference type="STRING" id="135651.G0M948"/>
<reference evidence="3" key="1">
    <citation type="submission" date="2011-07" db="EMBL/GenBank/DDBJ databases">
        <authorList>
            <consortium name="Caenorhabditis brenneri Sequencing and Analysis Consortium"/>
            <person name="Wilson R.K."/>
        </authorList>
    </citation>
    <scope>NUCLEOTIDE SEQUENCE [LARGE SCALE GENOMIC DNA]</scope>
    <source>
        <strain evidence="3">PB2801</strain>
    </source>
</reference>
<dbReference type="OrthoDB" id="5911377at2759"/>
<evidence type="ECO:0000256" key="1">
    <source>
        <dbReference type="SAM" id="MobiDB-lite"/>
    </source>
</evidence>
<accession>G0M948</accession>
<dbReference type="OMA" id="ENAYMER"/>
<feature type="compositionally biased region" description="Basic and acidic residues" evidence="1">
    <location>
        <begin position="266"/>
        <end position="287"/>
    </location>
</feature>
<feature type="region of interest" description="Disordered" evidence="1">
    <location>
        <begin position="236"/>
        <end position="255"/>
    </location>
</feature>
<dbReference type="FunCoup" id="G0M948">
    <property type="interactions" value="2"/>
</dbReference>
<evidence type="ECO:0000313" key="2">
    <source>
        <dbReference type="EMBL" id="EGT31145.1"/>
    </source>
</evidence>
<dbReference type="EMBL" id="GL379787">
    <property type="protein sequence ID" value="EGT31145.1"/>
    <property type="molecule type" value="Genomic_DNA"/>
</dbReference>
<keyword evidence="3" id="KW-1185">Reference proteome</keyword>
<feature type="region of interest" description="Disordered" evidence="1">
    <location>
        <begin position="263"/>
        <end position="287"/>
    </location>
</feature>
<dbReference type="AlphaFoldDB" id="G0M948"/>
<dbReference type="Proteomes" id="UP000008068">
    <property type="component" value="Unassembled WGS sequence"/>
</dbReference>
<organism evidence="3">
    <name type="scientific">Caenorhabditis brenneri</name>
    <name type="common">Nematode worm</name>
    <dbReference type="NCBI Taxonomy" id="135651"/>
    <lineage>
        <taxon>Eukaryota</taxon>
        <taxon>Metazoa</taxon>
        <taxon>Ecdysozoa</taxon>
        <taxon>Nematoda</taxon>
        <taxon>Chromadorea</taxon>
        <taxon>Rhabditida</taxon>
        <taxon>Rhabditina</taxon>
        <taxon>Rhabditomorpha</taxon>
        <taxon>Rhabditoidea</taxon>
        <taxon>Rhabditidae</taxon>
        <taxon>Peloderinae</taxon>
        <taxon>Caenorhabditis</taxon>
    </lineage>
</organism>
<sequence length="644" mass="75029">MSGGTNGDTNGGLVSDISETIAANNPTIRVIDKGIDAVVKIYQGRKIVRFAFKLETSKELDILIQDPAVLEALAEQRRLRDENHKIAVEHREAARREHNANMERAQNAADANLEKMRLEEKESIEKKQEQMHMNYKEDMKNLSKESTEKRKADEENQKMDSKAAKALEKQQNESNENYKKAMELREAARKEENAYMERTQKAADENLKQMRLDEKESLSKKREKIYMDYTEDMKNLKSESAEKREADRKHQEKDTKTIQILKTQQKVRDAAHDKEVERREAANKEQDAYMEKAQKAADEYLRLLKAEEKKIIGQMQIEINADQAEFEKKMEKRNQDHIEEMKVLKSESLEKWKAADAKHQIETERIRAAHDEEIKNANKQLEEAKKLGLQRIQDGEKELQNIEQERVQQNKLFYKEMKEMEKNHQEEKRKLLGKEFELKKDSIEQRRKQASIENKQKTDQLDQLFNDLKIQNTTTATKDLLKQFQTVVQTTEKVLGNLKTLSICCISDSPQTFKKNLKKGNVKAGIEEDIDSVTIQTELFKSRVERFEQFKMNNLRVHPEALNLCNDYLKHLKKSMESTKILRICTLLSPAVDRRDLTEIQMFGEDAEELGLQLEAVRTDLTSRLNNFQKQFVVAAPTQAALED</sequence>
<protein>
    <submittedName>
        <fullName evidence="2">Uncharacterized protein</fullName>
    </submittedName>
</protein>
<dbReference type="HOGENOM" id="CLU_425290_0_0_1"/>
<name>G0M948_CAEBE</name>